<dbReference type="EMBL" id="JARKIE010000243">
    <property type="protein sequence ID" value="KAJ7662323.1"/>
    <property type="molecule type" value="Genomic_DNA"/>
</dbReference>
<dbReference type="AlphaFoldDB" id="A0AAD7G2Y2"/>
<proteinExistence type="predicted"/>
<evidence type="ECO:0000256" key="1">
    <source>
        <dbReference type="SAM" id="MobiDB-lite"/>
    </source>
</evidence>
<evidence type="ECO:0000313" key="2">
    <source>
        <dbReference type="EMBL" id="KAJ7662323.1"/>
    </source>
</evidence>
<evidence type="ECO:0000313" key="3">
    <source>
        <dbReference type="Proteomes" id="UP001221757"/>
    </source>
</evidence>
<accession>A0AAD7G2Y2</accession>
<feature type="region of interest" description="Disordered" evidence="1">
    <location>
        <begin position="31"/>
        <end position="51"/>
    </location>
</feature>
<sequence length="264" mass="28653">MLVRVRKGLKRESPRVSVNLVPPFRVKRSASADNTRLRHGKTNRSSLVRPVSTGNGLIGAFPEDAWRQLRRFSPRDSQKRSSPLHSVFSGRYEVPRLSTSEPPGALAQRSDLGAQDYAHLSNRIPAAANDEFGRDCEAESRVGGVGGFANGRYCVDAVPMYRRVLSLGAPHTAASNKGYAAKLPCTSPRSAADLRVTTASRHVTAASELLFVAKNTTYTQSLKPIPSPPTIERVNGACQFATAAAPAASTWRGELFWPAEELLE</sequence>
<gene>
    <name evidence="2" type="ORF">B0H17DRAFT_1144408</name>
</gene>
<reference evidence="2" key="1">
    <citation type="submission" date="2023-03" db="EMBL/GenBank/DDBJ databases">
        <title>Massive genome expansion in bonnet fungi (Mycena s.s.) driven by repeated elements and novel gene families across ecological guilds.</title>
        <authorList>
            <consortium name="Lawrence Berkeley National Laboratory"/>
            <person name="Harder C.B."/>
            <person name="Miyauchi S."/>
            <person name="Viragh M."/>
            <person name="Kuo A."/>
            <person name="Thoen E."/>
            <person name="Andreopoulos B."/>
            <person name="Lu D."/>
            <person name="Skrede I."/>
            <person name="Drula E."/>
            <person name="Henrissat B."/>
            <person name="Morin E."/>
            <person name="Kohler A."/>
            <person name="Barry K."/>
            <person name="LaButti K."/>
            <person name="Morin E."/>
            <person name="Salamov A."/>
            <person name="Lipzen A."/>
            <person name="Mereny Z."/>
            <person name="Hegedus B."/>
            <person name="Baldrian P."/>
            <person name="Stursova M."/>
            <person name="Weitz H."/>
            <person name="Taylor A."/>
            <person name="Grigoriev I.V."/>
            <person name="Nagy L.G."/>
            <person name="Martin F."/>
            <person name="Kauserud H."/>
        </authorList>
    </citation>
    <scope>NUCLEOTIDE SEQUENCE</scope>
    <source>
        <strain evidence="2">CBHHK067</strain>
    </source>
</reference>
<protein>
    <submittedName>
        <fullName evidence="2">Uncharacterized protein</fullName>
    </submittedName>
</protein>
<comment type="caution">
    <text evidence="2">The sequence shown here is derived from an EMBL/GenBank/DDBJ whole genome shotgun (WGS) entry which is preliminary data.</text>
</comment>
<keyword evidence="3" id="KW-1185">Reference proteome</keyword>
<name>A0AAD7G2Y2_MYCRO</name>
<organism evidence="2 3">
    <name type="scientific">Mycena rosella</name>
    <name type="common">Pink bonnet</name>
    <name type="synonym">Agaricus rosellus</name>
    <dbReference type="NCBI Taxonomy" id="1033263"/>
    <lineage>
        <taxon>Eukaryota</taxon>
        <taxon>Fungi</taxon>
        <taxon>Dikarya</taxon>
        <taxon>Basidiomycota</taxon>
        <taxon>Agaricomycotina</taxon>
        <taxon>Agaricomycetes</taxon>
        <taxon>Agaricomycetidae</taxon>
        <taxon>Agaricales</taxon>
        <taxon>Marasmiineae</taxon>
        <taxon>Mycenaceae</taxon>
        <taxon>Mycena</taxon>
    </lineage>
</organism>
<dbReference type="Proteomes" id="UP001221757">
    <property type="component" value="Unassembled WGS sequence"/>
</dbReference>